<dbReference type="EC" id="4.2.1.46" evidence="4"/>
<keyword evidence="2" id="KW-0812">Transmembrane</keyword>
<dbReference type="RefSeq" id="WP_218102510.1">
    <property type="nucleotide sequence ID" value="NZ_CAJVCE010000028.1"/>
</dbReference>
<gene>
    <name evidence="4" type="primary">rffG_2</name>
    <name evidence="4" type="ORF">PAECIP111802_06325</name>
</gene>
<dbReference type="Proteomes" id="UP000730618">
    <property type="component" value="Unassembled WGS sequence"/>
</dbReference>
<evidence type="ECO:0000256" key="2">
    <source>
        <dbReference type="SAM" id="Phobius"/>
    </source>
</evidence>
<reference evidence="4 5" key="1">
    <citation type="submission" date="2021-06" db="EMBL/GenBank/DDBJ databases">
        <authorList>
            <person name="Criscuolo A."/>
        </authorList>
    </citation>
    <scope>NUCLEOTIDE SEQUENCE [LARGE SCALE GENOMIC DNA]</scope>
    <source>
        <strain evidence="5">CIP 111802</strain>
    </source>
</reference>
<evidence type="ECO:0000313" key="4">
    <source>
        <dbReference type="EMBL" id="CAG7656178.1"/>
    </source>
</evidence>
<sequence>MKHIADNITNETIFITGGAGFIGSTLAGLLVNNNKVIIYDNFSRNSIKDKPFYNHRNLILIEGNILDLPHLKESIRGATYVIHCAGIAGIDTVVKSPITTMQVNMVGSANLLEAASELYNCKRVVCFSTSEVFGQIAFQSNETSPAVLGAVGEARWTYAVSKLAEEHLAYAYFKEKGLPTVTVRPFNVYGPGQIGEGALKTFIIQALKNEDITIHGDGTQIRAWCYVNDMVDGVIHCLASPNAVGESFNIGNSRTVTTIYGLANTVIRVLNSRSKIKFIPKLSADIELRIPSTAKALELLGFEAKVDLEEGILKTADFFGTSPFTVKMAK</sequence>
<accession>A0ABM8VS71</accession>
<keyword evidence="2" id="KW-0472">Membrane</keyword>
<dbReference type="GO" id="GO:0008460">
    <property type="term" value="F:dTDP-glucose 4,6-dehydratase activity"/>
    <property type="evidence" value="ECO:0007669"/>
    <property type="project" value="UniProtKB-EC"/>
</dbReference>
<protein>
    <submittedName>
        <fullName evidence="4">dTDP-glucose 4,6-dehydratase 2</fullName>
        <ecNumber evidence="4">4.2.1.46</ecNumber>
    </submittedName>
</protein>
<dbReference type="PANTHER" id="PTHR43000">
    <property type="entry name" value="DTDP-D-GLUCOSE 4,6-DEHYDRATASE-RELATED"/>
    <property type="match status" value="1"/>
</dbReference>
<comment type="caution">
    <text evidence="4">The sequence shown here is derived from an EMBL/GenBank/DDBJ whole genome shotgun (WGS) entry which is preliminary data.</text>
</comment>
<keyword evidence="5" id="KW-1185">Reference proteome</keyword>
<keyword evidence="4" id="KW-0456">Lyase</keyword>
<dbReference type="EMBL" id="CAJVCE010000028">
    <property type="protein sequence ID" value="CAG7656178.1"/>
    <property type="molecule type" value="Genomic_DNA"/>
</dbReference>
<evidence type="ECO:0000313" key="5">
    <source>
        <dbReference type="Proteomes" id="UP000730618"/>
    </source>
</evidence>
<name>A0ABM8VS71_9BACL</name>
<dbReference type="Pfam" id="PF01370">
    <property type="entry name" value="Epimerase"/>
    <property type="match status" value="1"/>
</dbReference>
<feature type="domain" description="NAD-dependent epimerase/dehydratase" evidence="3">
    <location>
        <begin position="13"/>
        <end position="251"/>
    </location>
</feature>
<evidence type="ECO:0000256" key="1">
    <source>
        <dbReference type="ARBA" id="ARBA00007637"/>
    </source>
</evidence>
<comment type="similarity">
    <text evidence="1">Belongs to the NAD(P)-dependent epimerase/dehydratase family.</text>
</comment>
<proteinExistence type="inferred from homology"/>
<dbReference type="InterPro" id="IPR001509">
    <property type="entry name" value="Epimerase_deHydtase"/>
</dbReference>
<evidence type="ECO:0000259" key="3">
    <source>
        <dbReference type="Pfam" id="PF01370"/>
    </source>
</evidence>
<feature type="transmembrane region" description="Helical" evidence="2">
    <location>
        <begin position="12"/>
        <end position="31"/>
    </location>
</feature>
<keyword evidence="2" id="KW-1133">Transmembrane helix</keyword>
<organism evidence="4 5">
    <name type="scientific">Paenibacillus allorhizosphaerae</name>
    <dbReference type="NCBI Taxonomy" id="2849866"/>
    <lineage>
        <taxon>Bacteria</taxon>
        <taxon>Bacillati</taxon>
        <taxon>Bacillota</taxon>
        <taxon>Bacilli</taxon>
        <taxon>Bacillales</taxon>
        <taxon>Paenibacillaceae</taxon>
        <taxon>Paenibacillus</taxon>
    </lineage>
</organism>